<evidence type="ECO:0000256" key="1">
    <source>
        <dbReference type="SAM" id="Phobius"/>
    </source>
</evidence>
<comment type="caution">
    <text evidence="2">The sequence shown here is derived from an EMBL/GenBank/DDBJ whole genome shotgun (WGS) entry which is preliminary data.</text>
</comment>
<proteinExistence type="predicted"/>
<reference evidence="2 3" key="1">
    <citation type="submission" date="2019-08" db="EMBL/GenBank/DDBJ databases">
        <title>A chromosome-level genome assembly, high-density linkage maps, and genome scans reveal the genomic architecture of hybrid incompatibilities underlying speciation via character displacement in darters (Percidae: Etheostominae).</title>
        <authorList>
            <person name="Moran R.L."/>
            <person name="Catchen J.M."/>
            <person name="Fuller R.C."/>
        </authorList>
    </citation>
    <scope>NUCLEOTIDE SEQUENCE [LARGE SCALE GENOMIC DNA]</scope>
    <source>
        <strain evidence="2">EspeVRDwgs_2016</strain>
        <tissue evidence="2">Muscle</tissue>
    </source>
</reference>
<name>A0A5J5CQ83_9PERO</name>
<keyword evidence="1" id="KW-1133">Transmembrane helix</keyword>
<protein>
    <submittedName>
        <fullName evidence="2">Uncharacterized protein</fullName>
    </submittedName>
</protein>
<dbReference type="Proteomes" id="UP000327493">
    <property type="component" value="Chromosome 16"/>
</dbReference>
<sequence>MYDNGGHRSPLWFRSSPLKPVHIWMGKPMWTLSLASCISSINEKLLLTLTGDSVNPCNAQPVEAKFANSLGILTMAFGLVVFGILSKNRWQRPETDSERAHLLLNEGTACENTDPMCHGEHIVRCFSFLSEENNIVFL</sequence>
<dbReference type="AlphaFoldDB" id="A0A5J5CQ83"/>
<feature type="transmembrane region" description="Helical" evidence="1">
    <location>
        <begin position="66"/>
        <end position="85"/>
    </location>
</feature>
<evidence type="ECO:0000313" key="3">
    <source>
        <dbReference type="Proteomes" id="UP000327493"/>
    </source>
</evidence>
<dbReference type="EMBL" id="VOFY01000016">
    <property type="protein sequence ID" value="KAA8584348.1"/>
    <property type="molecule type" value="Genomic_DNA"/>
</dbReference>
<accession>A0A5J5CQ83</accession>
<dbReference type="Gene3D" id="1.20.120.1770">
    <property type="match status" value="1"/>
</dbReference>
<keyword evidence="1" id="KW-0812">Transmembrane</keyword>
<keyword evidence="3" id="KW-1185">Reference proteome</keyword>
<evidence type="ECO:0000313" key="2">
    <source>
        <dbReference type="EMBL" id="KAA8584348.1"/>
    </source>
</evidence>
<gene>
    <name evidence="2" type="ORF">FQN60_008133</name>
</gene>
<keyword evidence="1" id="KW-0472">Membrane</keyword>
<organism evidence="2 3">
    <name type="scientific">Etheostoma spectabile</name>
    <name type="common">orangethroat darter</name>
    <dbReference type="NCBI Taxonomy" id="54343"/>
    <lineage>
        <taxon>Eukaryota</taxon>
        <taxon>Metazoa</taxon>
        <taxon>Chordata</taxon>
        <taxon>Craniata</taxon>
        <taxon>Vertebrata</taxon>
        <taxon>Euteleostomi</taxon>
        <taxon>Actinopterygii</taxon>
        <taxon>Neopterygii</taxon>
        <taxon>Teleostei</taxon>
        <taxon>Neoteleostei</taxon>
        <taxon>Acanthomorphata</taxon>
        <taxon>Eupercaria</taxon>
        <taxon>Perciformes</taxon>
        <taxon>Percoidei</taxon>
        <taxon>Percidae</taxon>
        <taxon>Etheostomatinae</taxon>
        <taxon>Etheostoma</taxon>
    </lineage>
</organism>